<comment type="pathway">
    <text evidence="8 11">Plant hormone biosynthesis; brassinosteroid biosynthesis.</text>
</comment>
<dbReference type="Pfam" id="PF02544">
    <property type="entry name" value="Steroid_dh"/>
    <property type="match status" value="1"/>
</dbReference>
<evidence type="ECO:0000256" key="8">
    <source>
        <dbReference type="ARBA" id="ARBA00037910"/>
    </source>
</evidence>
<proteinExistence type="inferred from homology"/>
<dbReference type="Gramene" id="OBART10G12180.1">
    <property type="protein sequence ID" value="OBART10G12180.1"/>
    <property type="gene ID" value="OBART10G12180"/>
</dbReference>
<keyword evidence="7 11" id="KW-0472">Membrane</keyword>
<dbReference type="FunFam" id="1.20.120.1630:FF:000002">
    <property type="entry name" value="Steroid 5 alpha-reductase 1"/>
    <property type="match status" value="1"/>
</dbReference>
<evidence type="ECO:0000256" key="1">
    <source>
        <dbReference type="ARBA" id="ARBA00004141"/>
    </source>
</evidence>
<dbReference type="PROSITE" id="PS50244">
    <property type="entry name" value="S5A_REDUCTASE"/>
    <property type="match status" value="1"/>
</dbReference>
<feature type="domain" description="3-oxo-5-alpha-steroid 4-dehydrogenase C-terminal" evidence="12">
    <location>
        <begin position="131"/>
        <end position="286"/>
    </location>
</feature>
<protein>
    <recommendedName>
        <fullName evidence="11">Steroid 5-alpha-reductase DET2</fullName>
        <ecNumber evidence="11">1.3.1.22</ecNumber>
    </recommendedName>
</protein>
<evidence type="ECO:0000256" key="2">
    <source>
        <dbReference type="ARBA" id="ARBA00004972"/>
    </source>
</evidence>
<feature type="transmembrane region" description="Helical" evidence="11">
    <location>
        <begin position="28"/>
        <end position="50"/>
    </location>
</feature>
<dbReference type="EC" id="1.3.1.22" evidence="11"/>
<dbReference type="GO" id="GO:0047751">
    <property type="term" value="F:3-oxo-5-alpha-steroid 4-dehydrogenase (NADP+) activity"/>
    <property type="evidence" value="ECO:0007669"/>
    <property type="project" value="UniProtKB-EC"/>
</dbReference>
<dbReference type="AlphaFoldDB" id="A0A0D3HEC2"/>
<keyword evidence="14" id="KW-1185">Reference proteome</keyword>
<reference evidence="13" key="2">
    <citation type="submission" date="2015-03" db="UniProtKB">
        <authorList>
            <consortium name="EnsemblPlants"/>
        </authorList>
    </citation>
    <scope>IDENTIFICATION</scope>
</reference>
<dbReference type="HOGENOM" id="CLU_065395_1_0_1"/>
<dbReference type="STRING" id="65489.A0A0D3HEC2"/>
<dbReference type="GO" id="GO:0016132">
    <property type="term" value="P:brassinosteroid biosynthetic process"/>
    <property type="evidence" value="ECO:0007669"/>
    <property type="project" value="UniProtKB-UniPathway"/>
</dbReference>
<comment type="catalytic activity">
    <reaction evidence="9 11">
        <text>a 3-oxo-5alpha-steroid + NADP(+) = a 3-oxo-Delta(4)-steroid + NADPH + H(+)</text>
        <dbReference type="Rhea" id="RHEA:54384"/>
        <dbReference type="ChEBI" id="CHEBI:13601"/>
        <dbReference type="ChEBI" id="CHEBI:15378"/>
        <dbReference type="ChEBI" id="CHEBI:47909"/>
        <dbReference type="ChEBI" id="CHEBI:57783"/>
        <dbReference type="ChEBI" id="CHEBI:58349"/>
        <dbReference type="EC" id="1.3.1.22"/>
    </reaction>
</comment>
<keyword evidence="11" id="KW-0444">Lipid biosynthesis</keyword>
<keyword evidence="4 11" id="KW-0812">Transmembrane</keyword>
<evidence type="ECO:0000256" key="11">
    <source>
        <dbReference type="PIRNR" id="PIRNR015596"/>
    </source>
</evidence>
<name>A0A0D3HEC2_9ORYZ</name>
<evidence type="ECO:0000313" key="14">
    <source>
        <dbReference type="Proteomes" id="UP000026960"/>
    </source>
</evidence>
<organism evidence="13">
    <name type="scientific">Oryza barthii</name>
    <dbReference type="NCBI Taxonomy" id="65489"/>
    <lineage>
        <taxon>Eukaryota</taxon>
        <taxon>Viridiplantae</taxon>
        <taxon>Streptophyta</taxon>
        <taxon>Embryophyta</taxon>
        <taxon>Tracheophyta</taxon>
        <taxon>Spermatophyta</taxon>
        <taxon>Magnoliopsida</taxon>
        <taxon>Liliopsida</taxon>
        <taxon>Poales</taxon>
        <taxon>Poaceae</taxon>
        <taxon>BOP clade</taxon>
        <taxon>Oryzoideae</taxon>
        <taxon>Oryzeae</taxon>
        <taxon>Oryzinae</taxon>
        <taxon>Oryza</taxon>
    </lineage>
</organism>
<evidence type="ECO:0000256" key="3">
    <source>
        <dbReference type="ARBA" id="ARBA00007742"/>
    </source>
</evidence>
<comment type="pathway">
    <text evidence="10">Steroid biosynthesis.</text>
</comment>
<dbReference type="PaxDb" id="65489-OBART10G12180.1"/>
<evidence type="ECO:0000256" key="7">
    <source>
        <dbReference type="ARBA" id="ARBA00023136"/>
    </source>
</evidence>
<dbReference type="InterPro" id="IPR016636">
    <property type="entry name" value="3-oxo-5-alpha-steroid_4-DH"/>
</dbReference>
<keyword evidence="11" id="KW-0443">Lipid metabolism</keyword>
<keyword evidence="6" id="KW-0560">Oxidoreductase</keyword>
<dbReference type="PANTHER" id="PTHR10556:SF43">
    <property type="entry name" value="STEROID 5-ALPHA-REDUCTASE DET2"/>
    <property type="match status" value="1"/>
</dbReference>
<keyword evidence="11" id="KW-0752">Steroid biosynthesis</keyword>
<dbReference type="InterPro" id="IPR039357">
    <property type="entry name" value="SRD5A/TECR"/>
</dbReference>
<evidence type="ECO:0000259" key="12">
    <source>
        <dbReference type="Pfam" id="PF02544"/>
    </source>
</evidence>
<evidence type="ECO:0000256" key="9">
    <source>
        <dbReference type="ARBA" id="ARBA00048164"/>
    </source>
</evidence>
<reference evidence="13" key="1">
    <citation type="journal article" date="2009" name="Rice">
        <title>De Novo Next Generation Sequencing of Plant Genomes.</title>
        <authorList>
            <person name="Rounsley S."/>
            <person name="Marri P.R."/>
            <person name="Yu Y."/>
            <person name="He R."/>
            <person name="Sisneros N."/>
            <person name="Goicoechea J.L."/>
            <person name="Lee S.J."/>
            <person name="Angelova A."/>
            <person name="Kudrna D."/>
            <person name="Luo M."/>
            <person name="Affourtit J."/>
            <person name="Desany B."/>
            <person name="Knight J."/>
            <person name="Niazi F."/>
            <person name="Egholm M."/>
            <person name="Wing R.A."/>
        </authorList>
    </citation>
    <scope>NUCLEOTIDE SEQUENCE [LARGE SCALE GENOMIC DNA]</scope>
    <source>
        <strain evidence="13">cv. IRGC 105608</strain>
    </source>
</reference>
<dbReference type="PIRSF" id="PIRSF015596">
    <property type="entry name" value="5_alpha-SR2"/>
    <property type="match status" value="1"/>
</dbReference>
<dbReference type="GO" id="GO:0016020">
    <property type="term" value="C:membrane"/>
    <property type="evidence" value="ECO:0007669"/>
    <property type="project" value="UniProtKB-SubCell"/>
</dbReference>
<comment type="caution">
    <text evidence="11">Lacks conserved residue(s) required for the propagation of feature annotation.</text>
</comment>
<feature type="transmembrane region" description="Helical" evidence="11">
    <location>
        <begin position="170"/>
        <end position="189"/>
    </location>
</feature>
<dbReference type="UniPathway" id="UPA00381"/>
<evidence type="ECO:0000313" key="13">
    <source>
        <dbReference type="EnsemblPlants" id="OBART10G12180.1"/>
    </source>
</evidence>
<dbReference type="Gene3D" id="1.20.120.1630">
    <property type="match status" value="1"/>
</dbReference>
<comment type="similarity">
    <text evidence="3 11">Belongs to the steroid 5-alpha reductase family.</text>
</comment>
<evidence type="ECO:0000256" key="5">
    <source>
        <dbReference type="ARBA" id="ARBA00022989"/>
    </source>
</evidence>
<sequence>MWGGTYVRTDGGSDVVVEVGGGGGDDALYARCLVTLYLISPITVFLLRFVSAPYGKLSRPGWGPAVPAALAWFLMESPTLCLPPLVLSAAASSSALRAAALLPAALYALHYVNRTLVHPLRLLRLRRAPAPVPILVAAFAFGFNLLNAYVQARSWALDAAAPHSTATATATPAAVARCLVGLALFAWGMRTNIAADKALLRLKEAGKGYQIPRGGLFDVVTCPNYFGEAVEWLGYALVAWTPAAWAFFLYTCSNLGPRARDHRRWYVGKFGDKYPASRKAFVPYIY</sequence>
<feature type="transmembrane region" description="Helical" evidence="11">
    <location>
        <begin position="130"/>
        <end position="150"/>
    </location>
</feature>
<comment type="function">
    <text evidence="11">Involved in a reduction step in the biosynthesis of the plant steroid, brassinolide.</text>
</comment>
<comment type="pathway">
    <text evidence="2">Hormone biosynthesis.</text>
</comment>
<keyword evidence="5 11" id="KW-1133">Transmembrane helix</keyword>
<dbReference type="eggNOG" id="KOG1638">
    <property type="taxonomic scope" value="Eukaryota"/>
</dbReference>
<dbReference type="PANTHER" id="PTHR10556">
    <property type="entry name" value="3-OXO-5-ALPHA-STEROID 4-DEHYDROGENASE"/>
    <property type="match status" value="1"/>
</dbReference>
<dbReference type="InterPro" id="IPR001104">
    <property type="entry name" value="3-oxo-5_a-steroid_4-DH_C"/>
</dbReference>
<evidence type="ECO:0000256" key="10">
    <source>
        <dbReference type="ARBA" id="ARBA00060577"/>
    </source>
</evidence>
<evidence type="ECO:0000256" key="6">
    <source>
        <dbReference type="ARBA" id="ARBA00023002"/>
    </source>
</evidence>
<dbReference type="EnsemblPlants" id="OBART10G12180.1">
    <property type="protein sequence ID" value="OBART10G12180.1"/>
    <property type="gene ID" value="OBART10G12180"/>
</dbReference>
<keyword evidence="11" id="KW-1069">Brassinosteroid biosynthesis</keyword>
<evidence type="ECO:0000256" key="4">
    <source>
        <dbReference type="ARBA" id="ARBA00022692"/>
    </source>
</evidence>
<accession>A0A0D3HEC2</accession>
<comment type="subcellular location">
    <subcellularLocation>
        <location evidence="1">Membrane</location>
        <topology evidence="1">Multi-pass membrane protein</topology>
    </subcellularLocation>
</comment>
<dbReference type="Proteomes" id="UP000026960">
    <property type="component" value="Chromosome 10"/>
</dbReference>